<proteinExistence type="predicted"/>
<evidence type="ECO:0000313" key="1">
    <source>
        <dbReference type="EMBL" id="RAL39528.1"/>
    </source>
</evidence>
<protein>
    <submittedName>
        <fullName evidence="1">Uncharacterized protein</fullName>
    </submittedName>
</protein>
<gene>
    <name evidence="1" type="ORF">DM860_003061</name>
</gene>
<dbReference type="AlphaFoldDB" id="A0A328D503"/>
<comment type="caution">
    <text evidence="1">The sequence shown here is derived from an EMBL/GenBank/DDBJ whole genome shotgun (WGS) entry which is preliminary data.</text>
</comment>
<accession>A0A328D503</accession>
<evidence type="ECO:0000313" key="2">
    <source>
        <dbReference type="Proteomes" id="UP000249390"/>
    </source>
</evidence>
<reference evidence="1 2" key="1">
    <citation type="submission" date="2018-06" db="EMBL/GenBank/DDBJ databases">
        <title>The Genome of Cuscuta australis (Dodder) Provides Insight into the Evolution of Plant Parasitism.</title>
        <authorList>
            <person name="Liu H."/>
        </authorList>
    </citation>
    <scope>NUCLEOTIDE SEQUENCE [LARGE SCALE GENOMIC DNA]</scope>
    <source>
        <strain evidence="2">cv. Yunnan</strain>
        <tissue evidence="1">Vines</tissue>
    </source>
</reference>
<keyword evidence="2" id="KW-1185">Reference proteome</keyword>
<organism evidence="1 2">
    <name type="scientific">Cuscuta australis</name>
    <dbReference type="NCBI Taxonomy" id="267555"/>
    <lineage>
        <taxon>Eukaryota</taxon>
        <taxon>Viridiplantae</taxon>
        <taxon>Streptophyta</taxon>
        <taxon>Embryophyta</taxon>
        <taxon>Tracheophyta</taxon>
        <taxon>Spermatophyta</taxon>
        <taxon>Magnoliopsida</taxon>
        <taxon>eudicotyledons</taxon>
        <taxon>Gunneridae</taxon>
        <taxon>Pentapetalae</taxon>
        <taxon>asterids</taxon>
        <taxon>lamiids</taxon>
        <taxon>Solanales</taxon>
        <taxon>Convolvulaceae</taxon>
        <taxon>Cuscuteae</taxon>
        <taxon>Cuscuta</taxon>
        <taxon>Cuscuta subgen. Grammica</taxon>
        <taxon>Cuscuta sect. Cleistogrammica</taxon>
    </lineage>
</organism>
<dbReference type="Proteomes" id="UP000249390">
    <property type="component" value="Unassembled WGS sequence"/>
</dbReference>
<dbReference type="EMBL" id="NQVE01000200">
    <property type="protein sequence ID" value="RAL39528.1"/>
    <property type="molecule type" value="Genomic_DNA"/>
</dbReference>
<name>A0A328D503_9ASTE</name>
<sequence length="105" mass="11882">MICTHLLIGRRKCPTTVFPISLSLSLLPSPFESFLGAAISVDSSCNSWNIFNSFPFLSASYTLRTRFLILSSTQNLSHCQRTTAVFLGKCDLERVHRNLNKEHLY</sequence>